<evidence type="ECO:0000313" key="2">
    <source>
        <dbReference type="EMBL" id="MDQ0567773.1"/>
    </source>
</evidence>
<reference evidence="2" key="1">
    <citation type="submission" date="2023-07" db="EMBL/GenBank/DDBJ databases">
        <title>Genomic Encyclopedia of Type Strains, Phase IV (KMG-IV): sequencing the most valuable type-strain genomes for metagenomic binning, comparative biology and taxonomic classification.</title>
        <authorList>
            <person name="Goeker M."/>
        </authorList>
    </citation>
    <scope>NUCLEOTIDE SEQUENCE [LARGE SCALE GENOMIC DNA]</scope>
    <source>
        <strain evidence="2">DSM 22019</strain>
    </source>
</reference>
<dbReference type="PIRSF" id="PIRSF000705">
    <property type="entry name" value="DNK"/>
    <property type="match status" value="1"/>
</dbReference>
<feature type="domain" description="Deoxynucleoside kinase" evidence="1">
    <location>
        <begin position="3"/>
        <end position="201"/>
    </location>
</feature>
<keyword evidence="2" id="KW-0418">Kinase</keyword>
<dbReference type="Pfam" id="PF01712">
    <property type="entry name" value="dNK"/>
    <property type="match status" value="1"/>
</dbReference>
<dbReference type="PANTHER" id="PTHR10513">
    <property type="entry name" value="DEOXYNUCLEOSIDE KINASE"/>
    <property type="match status" value="1"/>
</dbReference>
<dbReference type="Gene3D" id="3.40.50.300">
    <property type="entry name" value="P-loop containing nucleotide triphosphate hydrolases"/>
    <property type="match status" value="1"/>
</dbReference>
<dbReference type="InterPro" id="IPR031314">
    <property type="entry name" value="DNK_dom"/>
</dbReference>
<dbReference type="InterPro" id="IPR050566">
    <property type="entry name" value="Deoxyribonucleoside_kinase"/>
</dbReference>
<name>A0ABU0NEC9_9MOLU</name>
<proteinExistence type="predicted"/>
<dbReference type="GO" id="GO:0016301">
    <property type="term" value="F:kinase activity"/>
    <property type="evidence" value="ECO:0007669"/>
    <property type="project" value="UniProtKB-KW"/>
</dbReference>
<dbReference type="InterPro" id="IPR002624">
    <property type="entry name" value="DCK/DGK"/>
</dbReference>
<dbReference type="EMBL" id="JAUSWP010000003">
    <property type="protein sequence ID" value="MDQ0567773.1"/>
    <property type="molecule type" value="Genomic_DNA"/>
</dbReference>
<protein>
    <submittedName>
        <fullName evidence="2">Deoxyadenosine/deoxycytidine kinase</fullName>
    </submittedName>
</protein>
<sequence length="211" mass="25040">MRIAIFGTVGAGKSTVSAEISKRLGYEIFPEPIEENPYFDDYYKDLKATVFKMQIYMLTARSKQLKQAHQLKDIIFDRTILEDPIFMKVNYDLGNVNETDYKTYIDFYDNVVLENLKLPDERVKFDIVIYLRVSTETAIRRIAQRGRPQELLIDNSYWELLNRDYEEFYNKNVYDFPFFVVDADEEDIDKKMEIIMAKLEEVEKELKSKGK</sequence>
<dbReference type="PANTHER" id="PTHR10513:SF35">
    <property type="entry name" value="DEOXYADENOSINE KINASE"/>
    <property type="match status" value="1"/>
</dbReference>
<comment type="caution">
    <text evidence="2">The sequence shown here is derived from an EMBL/GenBank/DDBJ whole genome shotgun (WGS) entry which is preliminary data.</text>
</comment>
<keyword evidence="3" id="KW-1185">Reference proteome</keyword>
<gene>
    <name evidence="2" type="ORF">J2Z63_000418</name>
</gene>
<evidence type="ECO:0000313" key="3">
    <source>
        <dbReference type="Proteomes" id="UP001236620"/>
    </source>
</evidence>
<dbReference type="RefSeq" id="WP_004427115.1">
    <property type="nucleotide sequence ID" value="NZ_JAUSWP010000003.1"/>
</dbReference>
<dbReference type="Proteomes" id="UP001236620">
    <property type="component" value="Unassembled WGS sequence"/>
</dbReference>
<dbReference type="InterPro" id="IPR027417">
    <property type="entry name" value="P-loop_NTPase"/>
</dbReference>
<evidence type="ECO:0000259" key="1">
    <source>
        <dbReference type="Pfam" id="PF01712"/>
    </source>
</evidence>
<dbReference type="SUPFAM" id="SSF52540">
    <property type="entry name" value="P-loop containing nucleoside triphosphate hydrolases"/>
    <property type="match status" value="1"/>
</dbReference>
<dbReference type="CDD" id="cd01673">
    <property type="entry name" value="dNK"/>
    <property type="match status" value="1"/>
</dbReference>
<organism evidence="2 3">
    <name type="scientific">Mycoplasma yeatsii</name>
    <dbReference type="NCBI Taxonomy" id="51365"/>
    <lineage>
        <taxon>Bacteria</taxon>
        <taxon>Bacillati</taxon>
        <taxon>Mycoplasmatota</taxon>
        <taxon>Mollicutes</taxon>
        <taxon>Mycoplasmataceae</taxon>
        <taxon>Mycoplasma</taxon>
    </lineage>
</organism>
<keyword evidence="2" id="KW-0808">Transferase</keyword>
<accession>A0ABU0NEC9</accession>